<reference evidence="3" key="1">
    <citation type="submission" date="2020-04" db="EMBL/GenBank/DDBJ databases">
        <title>Deep metagenomics examines the oral microbiome during advanced dental caries in children, revealing novel taxa and co-occurrences with host molecules.</title>
        <authorList>
            <person name="Baker J.L."/>
            <person name="Morton J.T."/>
            <person name="Dinis M."/>
            <person name="Alvarez R."/>
            <person name="Tran N.C."/>
            <person name="Knight R."/>
            <person name="Edlund A."/>
        </authorList>
    </citation>
    <scope>NUCLEOTIDE SEQUENCE</scope>
    <source>
        <strain evidence="3">JCVI_32_bin.24</strain>
    </source>
</reference>
<dbReference type="SUPFAM" id="SSF55785">
    <property type="entry name" value="PYP-like sensor domain (PAS domain)"/>
    <property type="match status" value="1"/>
</dbReference>
<evidence type="ECO:0000313" key="3">
    <source>
        <dbReference type="EMBL" id="MBF1165589.1"/>
    </source>
</evidence>
<dbReference type="EMBL" id="JABZMI010000236">
    <property type="protein sequence ID" value="MBF1165589.1"/>
    <property type="molecule type" value="Genomic_DNA"/>
</dbReference>
<feature type="domain" description="PAS" evidence="1">
    <location>
        <begin position="7"/>
        <end position="77"/>
    </location>
</feature>
<dbReference type="CDD" id="cd00130">
    <property type="entry name" value="PAS"/>
    <property type="match status" value="1"/>
</dbReference>
<gene>
    <name evidence="3" type="ORF">HXL68_11175</name>
</gene>
<evidence type="ECO:0000259" key="1">
    <source>
        <dbReference type="PROSITE" id="PS50112"/>
    </source>
</evidence>
<name>A0A930BT50_9RHOO</name>
<dbReference type="PANTHER" id="PTHR44757">
    <property type="entry name" value="DIGUANYLATE CYCLASE DGCP"/>
    <property type="match status" value="1"/>
</dbReference>
<dbReference type="PROSITE" id="PS50112">
    <property type="entry name" value="PAS"/>
    <property type="match status" value="1"/>
</dbReference>
<proteinExistence type="predicted"/>
<comment type="caution">
    <text evidence="3">The sequence shown here is derived from an EMBL/GenBank/DDBJ whole genome shotgun (WGS) entry which is preliminary data.</text>
</comment>
<evidence type="ECO:0000313" key="4">
    <source>
        <dbReference type="Proteomes" id="UP000718593"/>
    </source>
</evidence>
<dbReference type="InterPro" id="IPR035965">
    <property type="entry name" value="PAS-like_dom_sf"/>
</dbReference>
<sequence length="140" mass="15116">MSATQTDSPLAERVLACMMEAVIHADRQGLIELWNPAAETMFGFSAAEAIGQSLDIIIPERLREAHWRGFNAAIASGRTRLNGRPTVTRAQHKSGATLYVEMSFAMVCATTGEVIGSVAVARDATERVQREKAARNTGQA</sequence>
<dbReference type="Gene3D" id="3.30.450.20">
    <property type="entry name" value="PAS domain"/>
    <property type="match status" value="1"/>
</dbReference>
<accession>A0A930BT50</accession>
<protein>
    <submittedName>
        <fullName evidence="3">PAS domain S-box protein</fullName>
    </submittedName>
</protein>
<dbReference type="InterPro" id="IPR013656">
    <property type="entry name" value="PAS_4"/>
</dbReference>
<dbReference type="SMART" id="SM00091">
    <property type="entry name" value="PAS"/>
    <property type="match status" value="1"/>
</dbReference>
<organism evidence="3 4">
    <name type="scientific">Dechloromonas agitata</name>
    <dbReference type="NCBI Taxonomy" id="73030"/>
    <lineage>
        <taxon>Bacteria</taxon>
        <taxon>Pseudomonadati</taxon>
        <taxon>Pseudomonadota</taxon>
        <taxon>Betaproteobacteria</taxon>
        <taxon>Rhodocyclales</taxon>
        <taxon>Azonexaceae</taxon>
        <taxon>Dechloromonas</taxon>
    </lineage>
</organism>
<dbReference type="Pfam" id="PF08448">
    <property type="entry name" value="PAS_4"/>
    <property type="match status" value="1"/>
</dbReference>
<dbReference type="PANTHER" id="PTHR44757:SF2">
    <property type="entry name" value="BIOFILM ARCHITECTURE MAINTENANCE PROTEIN MBAA"/>
    <property type="match status" value="1"/>
</dbReference>
<dbReference type="Proteomes" id="UP000718593">
    <property type="component" value="Unassembled WGS sequence"/>
</dbReference>
<dbReference type="InterPro" id="IPR000700">
    <property type="entry name" value="PAS-assoc_C"/>
</dbReference>
<feature type="domain" description="PAC" evidence="2">
    <location>
        <begin position="84"/>
        <end position="136"/>
    </location>
</feature>
<evidence type="ECO:0000259" key="2">
    <source>
        <dbReference type="PROSITE" id="PS50113"/>
    </source>
</evidence>
<dbReference type="NCBIfam" id="TIGR00229">
    <property type="entry name" value="sensory_box"/>
    <property type="match status" value="1"/>
</dbReference>
<dbReference type="InterPro" id="IPR000014">
    <property type="entry name" value="PAS"/>
</dbReference>
<dbReference type="PROSITE" id="PS50113">
    <property type="entry name" value="PAC"/>
    <property type="match status" value="1"/>
</dbReference>
<dbReference type="AlphaFoldDB" id="A0A930BT50"/>
<dbReference type="InterPro" id="IPR052155">
    <property type="entry name" value="Biofilm_reg_signaling"/>
</dbReference>